<protein>
    <recommendedName>
        <fullName evidence="4">Lipoprotein</fullName>
    </recommendedName>
</protein>
<sequence length="173" mass="18028">MTGTRVSILAKFVTIPLVAATLISCSGDLSTALDPEGRKPVHGILIKTSQVWVEEGTYTKLSKGGPCDTSTPFFRLVSLPTGPTYYVRPNTAALNKTSFSVKLNDDGTLQELSFNSEPAAADALKATSDLLKAALPALGIAGAASPPAGVLPACDTGEKAAVLTPFEKWIQAH</sequence>
<accession>A0ABW9CXN4</accession>
<dbReference type="EMBL" id="JAQQDB010000056">
    <property type="protein sequence ID" value="MFM0522673.1"/>
    <property type="molecule type" value="Genomic_DNA"/>
</dbReference>
<dbReference type="PROSITE" id="PS51257">
    <property type="entry name" value="PROKAR_LIPOPROTEIN"/>
    <property type="match status" value="1"/>
</dbReference>
<gene>
    <name evidence="2" type="ORF">PQR08_35170</name>
</gene>
<feature type="signal peptide" evidence="1">
    <location>
        <begin position="1"/>
        <end position="19"/>
    </location>
</feature>
<keyword evidence="3" id="KW-1185">Reference proteome</keyword>
<evidence type="ECO:0008006" key="4">
    <source>
        <dbReference type="Google" id="ProtNLM"/>
    </source>
</evidence>
<feature type="chain" id="PRO_5046049281" description="Lipoprotein" evidence="1">
    <location>
        <begin position="20"/>
        <end position="173"/>
    </location>
</feature>
<dbReference type="RefSeq" id="WP_408163971.1">
    <property type="nucleotide sequence ID" value="NZ_JAQQDB010000056.1"/>
</dbReference>
<evidence type="ECO:0000313" key="2">
    <source>
        <dbReference type="EMBL" id="MFM0522673.1"/>
    </source>
</evidence>
<organism evidence="2 3">
    <name type="scientific">Caballeronia jiangsuensis</name>
    <dbReference type="NCBI Taxonomy" id="1458357"/>
    <lineage>
        <taxon>Bacteria</taxon>
        <taxon>Pseudomonadati</taxon>
        <taxon>Pseudomonadota</taxon>
        <taxon>Betaproteobacteria</taxon>
        <taxon>Burkholderiales</taxon>
        <taxon>Burkholderiaceae</taxon>
        <taxon>Caballeronia</taxon>
    </lineage>
</organism>
<comment type="caution">
    <text evidence="2">The sequence shown here is derived from an EMBL/GenBank/DDBJ whole genome shotgun (WGS) entry which is preliminary data.</text>
</comment>
<keyword evidence="1" id="KW-0732">Signal</keyword>
<proteinExistence type="predicted"/>
<dbReference type="Proteomes" id="UP001629462">
    <property type="component" value="Unassembled WGS sequence"/>
</dbReference>
<reference evidence="2 3" key="1">
    <citation type="journal article" date="2024" name="Chem. Sci.">
        <title>Discovery of megapolipeptins by genome mining of a Burkholderiales bacteria collection.</title>
        <authorList>
            <person name="Paulo B.S."/>
            <person name="Recchia M.J.J."/>
            <person name="Lee S."/>
            <person name="Fergusson C.H."/>
            <person name="Romanowski S.B."/>
            <person name="Hernandez A."/>
            <person name="Krull N."/>
            <person name="Liu D.Y."/>
            <person name="Cavanagh H."/>
            <person name="Bos A."/>
            <person name="Gray C.A."/>
            <person name="Murphy B.T."/>
            <person name="Linington R.G."/>
            <person name="Eustaquio A.S."/>
        </authorList>
    </citation>
    <scope>NUCLEOTIDE SEQUENCE [LARGE SCALE GENOMIC DNA]</scope>
    <source>
        <strain evidence="2 3">RL17-374-BIF-D</strain>
    </source>
</reference>
<evidence type="ECO:0000256" key="1">
    <source>
        <dbReference type="SAM" id="SignalP"/>
    </source>
</evidence>
<evidence type="ECO:0000313" key="3">
    <source>
        <dbReference type="Proteomes" id="UP001629462"/>
    </source>
</evidence>
<name>A0ABW9CXN4_9BURK</name>